<evidence type="ECO:0000259" key="4">
    <source>
        <dbReference type="PROSITE" id="PS50404"/>
    </source>
</evidence>
<comment type="catalytic activity">
    <reaction evidence="3">
        <text>RX + glutathione = an S-substituted glutathione + a halide anion + H(+)</text>
        <dbReference type="Rhea" id="RHEA:16437"/>
        <dbReference type="ChEBI" id="CHEBI:15378"/>
        <dbReference type="ChEBI" id="CHEBI:16042"/>
        <dbReference type="ChEBI" id="CHEBI:17792"/>
        <dbReference type="ChEBI" id="CHEBI:57925"/>
        <dbReference type="ChEBI" id="CHEBI:90779"/>
        <dbReference type="EC" id="2.5.1.18"/>
    </reaction>
</comment>
<evidence type="ECO:0000313" key="6">
    <source>
        <dbReference type="EMBL" id="KAJ4746255.1"/>
    </source>
</evidence>
<name>A0AAV8BSU8_9POAL</name>
<dbReference type="EMBL" id="JAMFTS010000005">
    <property type="protein sequence ID" value="KAJ4746255.1"/>
    <property type="molecule type" value="Genomic_DNA"/>
</dbReference>
<proteinExistence type="predicted"/>
<dbReference type="PANTHER" id="PTHR11260:SF781">
    <property type="entry name" value="GLUTATHIONE S-TRANSFERASE U19"/>
    <property type="match status" value="1"/>
</dbReference>
<feature type="domain" description="GST N-terminal" evidence="4">
    <location>
        <begin position="5"/>
        <end position="93"/>
    </location>
</feature>
<sequence length="137" mass="15733">MTSSNGPVLLDFWVSPFGQRVRITMAEKGIENEYKEEDLFNKSELLLKSNPLHKKVPVLFHDGKIICELRLAFWADFSSKTYECGTRLWKLKGEKHEAAKTEMIQMLKLFEAELGDKKYFGGDTFGFVDVAFVPFTS</sequence>
<dbReference type="CDD" id="cd03058">
    <property type="entry name" value="GST_N_Tau"/>
    <property type="match status" value="1"/>
</dbReference>
<comment type="caution">
    <text evidence="6">The sequence shown here is derived from an EMBL/GenBank/DDBJ whole genome shotgun (WGS) entry which is preliminary data.</text>
</comment>
<evidence type="ECO:0000256" key="2">
    <source>
        <dbReference type="ARBA" id="ARBA00022679"/>
    </source>
</evidence>
<dbReference type="InterPro" id="IPR004046">
    <property type="entry name" value="GST_C"/>
</dbReference>
<dbReference type="GO" id="GO:0004364">
    <property type="term" value="F:glutathione transferase activity"/>
    <property type="evidence" value="ECO:0007669"/>
    <property type="project" value="UniProtKB-EC"/>
</dbReference>
<dbReference type="CDD" id="cd03185">
    <property type="entry name" value="GST_C_Tau"/>
    <property type="match status" value="1"/>
</dbReference>
<dbReference type="Gene3D" id="3.40.30.10">
    <property type="entry name" value="Glutaredoxin"/>
    <property type="match status" value="1"/>
</dbReference>
<keyword evidence="2" id="KW-0808">Transferase</keyword>
<feature type="domain" description="GST C-terminal" evidence="5">
    <location>
        <begin position="64"/>
        <end position="137"/>
    </location>
</feature>
<dbReference type="PROSITE" id="PS50405">
    <property type="entry name" value="GST_CTER"/>
    <property type="match status" value="1"/>
</dbReference>
<dbReference type="PROSITE" id="PS50404">
    <property type="entry name" value="GST_NTER"/>
    <property type="match status" value="1"/>
</dbReference>
<evidence type="ECO:0000256" key="1">
    <source>
        <dbReference type="ARBA" id="ARBA00012452"/>
    </source>
</evidence>
<dbReference type="GO" id="GO:0006749">
    <property type="term" value="P:glutathione metabolic process"/>
    <property type="evidence" value="ECO:0007669"/>
    <property type="project" value="InterPro"/>
</dbReference>
<dbReference type="SUPFAM" id="SSF52833">
    <property type="entry name" value="Thioredoxin-like"/>
    <property type="match status" value="1"/>
</dbReference>
<organism evidence="6 7">
    <name type="scientific">Rhynchospora pubera</name>
    <dbReference type="NCBI Taxonomy" id="906938"/>
    <lineage>
        <taxon>Eukaryota</taxon>
        <taxon>Viridiplantae</taxon>
        <taxon>Streptophyta</taxon>
        <taxon>Embryophyta</taxon>
        <taxon>Tracheophyta</taxon>
        <taxon>Spermatophyta</taxon>
        <taxon>Magnoliopsida</taxon>
        <taxon>Liliopsida</taxon>
        <taxon>Poales</taxon>
        <taxon>Cyperaceae</taxon>
        <taxon>Cyperoideae</taxon>
        <taxon>Rhynchosporeae</taxon>
        <taxon>Rhynchospora</taxon>
    </lineage>
</organism>
<dbReference type="InterPro" id="IPR045074">
    <property type="entry name" value="GST_C_Tau"/>
</dbReference>
<gene>
    <name evidence="6" type="ORF">LUZ62_080660</name>
</gene>
<dbReference type="SUPFAM" id="SSF47616">
    <property type="entry name" value="GST C-terminal domain-like"/>
    <property type="match status" value="1"/>
</dbReference>
<accession>A0AAV8BSU8</accession>
<evidence type="ECO:0000313" key="7">
    <source>
        <dbReference type="Proteomes" id="UP001140206"/>
    </source>
</evidence>
<dbReference type="Proteomes" id="UP001140206">
    <property type="component" value="Chromosome 5"/>
</dbReference>
<evidence type="ECO:0000259" key="5">
    <source>
        <dbReference type="PROSITE" id="PS50405"/>
    </source>
</evidence>
<dbReference type="InterPro" id="IPR036249">
    <property type="entry name" value="Thioredoxin-like_sf"/>
</dbReference>
<dbReference type="InterPro" id="IPR045073">
    <property type="entry name" value="Omega/Tau-like"/>
</dbReference>
<dbReference type="Pfam" id="PF00043">
    <property type="entry name" value="GST_C"/>
    <property type="match status" value="1"/>
</dbReference>
<reference evidence="6" key="1">
    <citation type="submission" date="2022-08" db="EMBL/GenBank/DDBJ databases">
        <authorList>
            <person name="Marques A."/>
        </authorList>
    </citation>
    <scope>NUCLEOTIDE SEQUENCE</scope>
    <source>
        <strain evidence="6">RhyPub2mFocal</strain>
        <tissue evidence="6">Leaves</tissue>
    </source>
</reference>
<dbReference type="Gene3D" id="1.20.1050.10">
    <property type="match status" value="1"/>
</dbReference>
<dbReference type="PANTHER" id="PTHR11260">
    <property type="entry name" value="GLUTATHIONE S-TRANSFERASE, GST, SUPERFAMILY, GST DOMAIN CONTAINING"/>
    <property type="match status" value="1"/>
</dbReference>
<dbReference type="InterPro" id="IPR036282">
    <property type="entry name" value="Glutathione-S-Trfase_C_sf"/>
</dbReference>
<keyword evidence="7" id="KW-1185">Reference proteome</keyword>
<dbReference type="InterPro" id="IPR004045">
    <property type="entry name" value="Glutathione_S-Trfase_N"/>
</dbReference>
<dbReference type="InterPro" id="IPR010987">
    <property type="entry name" value="Glutathione-S-Trfase_C-like"/>
</dbReference>
<dbReference type="Pfam" id="PF13409">
    <property type="entry name" value="GST_N_2"/>
    <property type="match status" value="1"/>
</dbReference>
<protein>
    <recommendedName>
        <fullName evidence="1">glutathione transferase</fullName>
        <ecNumber evidence="1">2.5.1.18</ecNumber>
    </recommendedName>
</protein>
<dbReference type="EC" id="2.5.1.18" evidence="1"/>
<evidence type="ECO:0000256" key="3">
    <source>
        <dbReference type="ARBA" id="ARBA00047960"/>
    </source>
</evidence>
<dbReference type="GO" id="GO:0005737">
    <property type="term" value="C:cytoplasm"/>
    <property type="evidence" value="ECO:0007669"/>
    <property type="project" value="TreeGrafter"/>
</dbReference>
<dbReference type="AlphaFoldDB" id="A0AAV8BSU8"/>